<dbReference type="EMBL" id="AP012273">
    <property type="protein sequence ID" value="BAO44761.1"/>
    <property type="molecule type" value="Genomic_DNA"/>
</dbReference>
<dbReference type="InterPro" id="IPR003148">
    <property type="entry name" value="RCK_N"/>
</dbReference>
<dbReference type="PROSITE" id="PS51201">
    <property type="entry name" value="RCK_N"/>
    <property type="match status" value="1"/>
</dbReference>
<dbReference type="Pfam" id="PF02254">
    <property type="entry name" value="TrkA_N"/>
    <property type="match status" value="1"/>
</dbReference>
<dbReference type="InterPro" id="IPR036291">
    <property type="entry name" value="NAD(P)-bd_dom_sf"/>
</dbReference>
<dbReference type="SUPFAM" id="SSF51735">
    <property type="entry name" value="NAD(P)-binding Rossmann-fold domains"/>
    <property type="match status" value="1"/>
</dbReference>
<dbReference type="InterPro" id="IPR050721">
    <property type="entry name" value="Trk_Ktr_HKT_K-transport"/>
</dbReference>
<evidence type="ECO:0000313" key="4">
    <source>
        <dbReference type="Proteomes" id="UP000031631"/>
    </source>
</evidence>
<feature type="domain" description="RCK C-terminal" evidence="2">
    <location>
        <begin position="145"/>
        <end position="233"/>
    </location>
</feature>
<accession>A0A7U6GJC4</accession>
<dbReference type="GO" id="GO:0006813">
    <property type="term" value="P:potassium ion transport"/>
    <property type="evidence" value="ECO:0007669"/>
    <property type="project" value="InterPro"/>
</dbReference>
<dbReference type="KEGG" id="tbn:TBH_C1846"/>
<dbReference type="InterPro" id="IPR036721">
    <property type="entry name" value="RCK_C_sf"/>
</dbReference>
<dbReference type="AlphaFoldDB" id="A0A7U6GJC4"/>
<evidence type="ECO:0000259" key="2">
    <source>
        <dbReference type="PROSITE" id="PS51202"/>
    </source>
</evidence>
<dbReference type="Gene3D" id="3.30.70.1450">
    <property type="entry name" value="Regulator of K+ conductance, C-terminal domain"/>
    <property type="match status" value="1"/>
</dbReference>
<dbReference type="GO" id="GO:0008324">
    <property type="term" value="F:monoatomic cation transmembrane transporter activity"/>
    <property type="evidence" value="ECO:0007669"/>
    <property type="project" value="InterPro"/>
</dbReference>
<dbReference type="InterPro" id="IPR006037">
    <property type="entry name" value="RCK_C"/>
</dbReference>
<dbReference type="RefSeq" id="WP_041067906.1">
    <property type="nucleotide sequence ID" value="NZ_AP012273.1"/>
</dbReference>
<dbReference type="PANTHER" id="PTHR43833">
    <property type="entry name" value="POTASSIUM CHANNEL PROTEIN 2-RELATED-RELATED"/>
    <property type="match status" value="1"/>
</dbReference>
<gene>
    <name evidence="3" type="ORF">TBH_C1846</name>
</gene>
<dbReference type="Gene3D" id="3.40.50.720">
    <property type="entry name" value="NAD(P)-binding Rossmann-like Domain"/>
    <property type="match status" value="1"/>
</dbReference>
<protein>
    <submittedName>
        <fullName evidence="3">TrkA-N domain protein</fullName>
    </submittedName>
</protein>
<dbReference type="PROSITE" id="PS51202">
    <property type="entry name" value="RCK_C"/>
    <property type="match status" value="1"/>
</dbReference>
<keyword evidence="4" id="KW-1185">Reference proteome</keyword>
<organism evidence="3 4">
    <name type="scientific">Thiolapillus brandeum</name>
    <dbReference type="NCBI Taxonomy" id="1076588"/>
    <lineage>
        <taxon>Bacteria</taxon>
        <taxon>Pseudomonadati</taxon>
        <taxon>Pseudomonadota</taxon>
        <taxon>Gammaproteobacteria</taxon>
        <taxon>Chromatiales</taxon>
        <taxon>Sedimenticolaceae</taxon>
        <taxon>Thiolapillus</taxon>
    </lineage>
</organism>
<feature type="domain" description="RCK N-terminal" evidence="1">
    <location>
        <begin position="5"/>
        <end position="122"/>
    </location>
</feature>
<evidence type="ECO:0000313" key="3">
    <source>
        <dbReference type="EMBL" id="BAO44761.1"/>
    </source>
</evidence>
<dbReference type="Proteomes" id="UP000031631">
    <property type="component" value="Chromosome"/>
</dbReference>
<name>A0A7U6GJC4_9GAMM</name>
<dbReference type="SUPFAM" id="SSF116726">
    <property type="entry name" value="TrkA C-terminal domain-like"/>
    <property type="match status" value="1"/>
</dbReference>
<evidence type="ECO:0000259" key="1">
    <source>
        <dbReference type="PROSITE" id="PS51201"/>
    </source>
</evidence>
<dbReference type="PANTHER" id="PTHR43833:SF9">
    <property type="entry name" value="POTASSIUM CHANNEL PROTEIN YUGO-RELATED"/>
    <property type="match status" value="1"/>
</dbReference>
<sequence length="241" mass="26965">MRNLCKRIVVVGATPVGLEVARQLTQRGQAVSIVDDHKADVDKAHSQGFRVEQINLQDDDELRRVGIGDDADVLFALHNDDASNVFLVISAKAIAPELPVVSISGSRDTIERLYAAGATKVIDPYRISGYKIYELMHRSVIAETMERTVFGKVDLDIAEIYVEKGSFLHGKYLDELYLDERYNLIVLGVVDRHLGDHLIFATDPRRHRMDHGDVLVVIGPEDAFARFHSDLKPEPPVEEPV</sequence>
<reference evidence="3 4" key="1">
    <citation type="journal article" date="2014" name="PLoS ONE">
        <title>Physiological and genomic features of a novel sulfur-oxidizing gammaproteobacterium belonging to a previously uncultivated symbiotic lineage isolated from a hydrothermal vent.</title>
        <authorList>
            <person name="Nunoura T."/>
            <person name="Takaki Y."/>
            <person name="Kazama H."/>
            <person name="Kakuta J."/>
            <person name="Shimamura S."/>
            <person name="Makita H."/>
            <person name="Hirai M."/>
            <person name="Miyazaki M."/>
            <person name="Takai K."/>
        </authorList>
    </citation>
    <scope>NUCLEOTIDE SEQUENCE [LARGE SCALE GENOMIC DNA]</scope>
    <source>
        <strain evidence="3 4">Hiromi1</strain>
    </source>
</reference>
<proteinExistence type="predicted"/>